<dbReference type="SUPFAM" id="SSF56925">
    <property type="entry name" value="OMPA-like"/>
    <property type="match status" value="1"/>
</dbReference>
<name>A0A432LMB0_9BACT</name>
<evidence type="ECO:0000313" key="1">
    <source>
        <dbReference type="EMBL" id="RUL59950.1"/>
    </source>
</evidence>
<dbReference type="AlphaFoldDB" id="A0A432LMB0"/>
<dbReference type="Gene3D" id="2.40.160.60">
    <property type="entry name" value="Outer membrane protein transport protein (OMPP1/FadL/TodX)"/>
    <property type="match status" value="1"/>
</dbReference>
<dbReference type="InterPro" id="IPR011250">
    <property type="entry name" value="OMP/PagP_B-barrel"/>
</dbReference>
<evidence type="ECO:0000313" key="2">
    <source>
        <dbReference type="Proteomes" id="UP000278983"/>
    </source>
</evidence>
<reference evidence="1 2" key="1">
    <citation type="submission" date="2018-12" db="EMBL/GenBank/DDBJ databases">
        <title>Genome sequencing of Prevotella sp. KCOM 3155 (= JS262).</title>
        <authorList>
            <person name="Kook J.-K."/>
            <person name="Park S.-N."/>
            <person name="Lim Y.K."/>
        </authorList>
    </citation>
    <scope>NUCLEOTIDE SEQUENCE [LARGE SCALE GENOMIC DNA]</scope>
    <source>
        <strain evidence="1 2">KCOM 3155</strain>
    </source>
</reference>
<dbReference type="RefSeq" id="WP_126679046.1">
    <property type="nucleotide sequence ID" value="NZ_RYYU01000001.1"/>
</dbReference>
<dbReference type="Pfam" id="PF10677">
    <property type="entry name" value="DUF2490"/>
    <property type="match status" value="1"/>
</dbReference>
<proteinExistence type="predicted"/>
<dbReference type="EMBL" id="RYYU01000001">
    <property type="protein sequence ID" value="RUL59950.1"/>
    <property type="molecule type" value="Genomic_DNA"/>
</dbReference>
<keyword evidence="2" id="KW-1185">Reference proteome</keyword>
<protein>
    <submittedName>
        <fullName evidence="1">DUF2490 domain-containing protein</fullName>
    </submittedName>
</protein>
<sequence length="279" mass="32428">MRRMWDKQFFGSKKLCLNDYVPGLSKLMIPIKKFLGKVLMMLVAVSFAIPSVAQGNSETGLWTSIEVEKKLDERFSVVGETELRFRGNLRKADRWSVAGGVEYKLSEWLKVDAGYKFISSYKAAETKMKDNGVDILKRTASYRDSRHRLYASVVGSLDAARFGFSLRERWEYTRNCAANVDSYDYDENRWETRVKDGKAKHTLRSRLQMEYDIPSCEITPYADVEVYSVKGGTDKLRYTVGADWKMNRKNRFSLFYRYIDEKGDDLNEHIVGVGYNYRF</sequence>
<accession>A0A432LMB0</accession>
<gene>
    <name evidence="1" type="ORF">EHV08_09470</name>
</gene>
<dbReference type="OrthoDB" id="1026376at2"/>
<dbReference type="InterPro" id="IPR019619">
    <property type="entry name" value="DUF2490"/>
</dbReference>
<organism evidence="1 2">
    <name type="scientific">Prevotella koreensis</name>
    <dbReference type="NCBI Taxonomy" id="2490854"/>
    <lineage>
        <taxon>Bacteria</taxon>
        <taxon>Pseudomonadati</taxon>
        <taxon>Bacteroidota</taxon>
        <taxon>Bacteroidia</taxon>
        <taxon>Bacteroidales</taxon>
        <taxon>Prevotellaceae</taxon>
        <taxon>Prevotella</taxon>
    </lineage>
</organism>
<dbReference type="Proteomes" id="UP000278983">
    <property type="component" value="Unassembled WGS sequence"/>
</dbReference>
<comment type="caution">
    <text evidence="1">The sequence shown here is derived from an EMBL/GenBank/DDBJ whole genome shotgun (WGS) entry which is preliminary data.</text>
</comment>